<reference evidence="2 3" key="2">
    <citation type="submission" date="2007-04" db="EMBL/GenBank/DDBJ databases">
        <title>Draft genome sequence of Ruminococcus obeum (ATCC 29174).</title>
        <authorList>
            <person name="Sudarsanam P."/>
            <person name="Ley R."/>
            <person name="Guruge J."/>
            <person name="Turnbaugh P.J."/>
            <person name="Mahowald M."/>
            <person name="Liep D."/>
            <person name="Gordon J."/>
        </authorList>
    </citation>
    <scope>NUCLEOTIDE SEQUENCE [LARGE SCALE GENOMIC DNA]</scope>
    <source>
        <strain evidence="2 3">ATCC 29174</strain>
    </source>
</reference>
<feature type="compositionally biased region" description="Basic and acidic residues" evidence="1">
    <location>
        <begin position="47"/>
        <end position="56"/>
    </location>
</feature>
<accession>A5ZXH6</accession>
<feature type="region of interest" description="Disordered" evidence="1">
    <location>
        <begin position="31"/>
        <end position="56"/>
    </location>
</feature>
<gene>
    <name evidence="2" type="ORF">RUMOBE_03729</name>
</gene>
<name>A5ZXH6_9FIRM</name>
<comment type="caution">
    <text evidence="2">The sequence shown here is derived from an EMBL/GenBank/DDBJ whole genome shotgun (WGS) entry which is preliminary data.</text>
</comment>
<organism evidence="2 3">
    <name type="scientific">Blautia obeum ATCC 29174</name>
    <dbReference type="NCBI Taxonomy" id="411459"/>
    <lineage>
        <taxon>Bacteria</taxon>
        <taxon>Bacillati</taxon>
        <taxon>Bacillota</taxon>
        <taxon>Clostridia</taxon>
        <taxon>Lachnospirales</taxon>
        <taxon>Lachnospiraceae</taxon>
        <taxon>Blautia</taxon>
    </lineage>
</organism>
<dbReference type="AlphaFoldDB" id="A5ZXH6"/>
<evidence type="ECO:0000256" key="1">
    <source>
        <dbReference type="SAM" id="MobiDB-lite"/>
    </source>
</evidence>
<dbReference type="EMBL" id="AAVO02000025">
    <property type="protein sequence ID" value="EDM85693.1"/>
    <property type="molecule type" value="Genomic_DNA"/>
</dbReference>
<dbReference type="Proteomes" id="UP000006002">
    <property type="component" value="Unassembled WGS sequence"/>
</dbReference>
<reference evidence="2 3" key="1">
    <citation type="submission" date="2007-03" db="EMBL/GenBank/DDBJ databases">
        <authorList>
            <person name="Fulton L."/>
            <person name="Clifton S."/>
            <person name="Fulton B."/>
            <person name="Xu J."/>
            <person name="Minx P."/>
            <person name="Pepin K.H."/>
            <person name="Johnson M."/>
            <person name="Thiruvilangam P."/>
            <person name="Bhonagiri V."/>
            <person name="Nash W.E."/>
            <person name="Mardis E.R."/>
            <person name="Wilson R.K."/>
        </authorList>
    </citation>
    <scope>NUCLEOTIDE SEQUENCE [LARGE SCALE GENOMIC DNA]</scope>
    <source>
        <strain evidence="2 3">ATCC 29174</strain>
    </source>
</reference>
<proteinExistence type="predicted"/>
<dbReference type="HOGENOM" id="CLU_3005021_0_0_9"/>
<evidence type="ECO:0000313" key="2">
    <source>
        <dbReference type="EMBL" id="EDM85693.1"/>
    </source>
</evidence>
<protein>
    <submittedName>
        <fullName evidence="2">Uncharacterized protein</fullName>
    </submittedName>
</protein>
<sequence length="56" mass="6535">MVWEIKLFVVISEILLYDLKEYEETGGKIDEETSFSSYGCGNGKPLRWTETDRSDR</sequence>
<evidence type="ECO:0000313" key="3">
    <source>
        <dbReference type="Proteomes" id="UP000006002"/>
    </source>
</evidence>